<evidence type="ECO:0000313" key="1">
    <source>
        <dbReference type="EMBL" id="RDV29213.1"/>
    </source>
</evidence>
<name>A0A3D8MEM0_9ALTE</name>
<evidence type="ECO:0000313" key="2">
    <source>
        <dbReference type="Proteomes" id="UP000256561"/>
    </source>
</evidence>
<proteinExistence type="predicted"/>
<dbReference type="OrthoDB" id="4544211at2"/>
<dbReference type="GO" id="GO:0016301">
    <property type="term" value="F:kinase activity"/>
    <property type="evidence" value="ECO:0007669"/>
    <property type="project" value="UniProtKB-KW"/>
</dbReference>
<sequence>MIIDTGHYRFRVSGAPEYCYSELSRMYGDSVNLSPEKPVDFQLDFTSTSWLRTLVRPQRVLNVDNQRIFNPIAKDKCLPSIEWGMNWCVASYDHTRLLIHSSVLVKNDKAIIFPAAQGSGKSTLATLLGLNGWHLYSDEMAIVDLNSATVSAVHRASSLKNQSIKVVHSQFPNAVFSRTTEGTQKGAIAHVQVHSRAEFDHFGPASVVAVACPKYVGGARTEILPLNQSQGFAQLVRNSFNYSTLGEQGFETLFKLVQGAEFFALRYSNVNEIGDFLETLV</sequence>
<dbReference type="SUPFAM" id="SSF53795">
    <property type="entry name" value="PEP carboxykinase-like"/>
    <property type="match status" value="1"/>
</dbReference>
<protein>
    <submittedName>
        <fullName evidence="1">HprK-related kinase A</fullName>
    </submittedName>
</protein>
<keyword evidence="1" id="KW-0808">Transferase</keyword>
<keyword evidence="1" id="KW-0418">Kinase</keyword>
<dbReference type="Proteomes" id="UP000256561">
    <property type="component" value="Unassembled WGS sequence"/>
</dbReference>
<dbReference type="RefSeq" id="WP_115591503.1">
    <property type="nucleotide sequence ID" value="NZ_QRHA01000001.1"/>
</dbReference>
<dbReference type="InterPro" id="IPR027417">
    <property type="entry name" value="P-loop_NTPase"/>
</dbReference>
<dbReference type="InterPro" id="IPR027600">
    <property type="entry name" value="HprK-rel_A"/>
</dbReference>
<dbReference type="AlphaFoldDB" id="A0A3D8MEM0"/>
<dbReference type="EMBL" id="QRHA01000001">
    <property type="protein sequence ID" value="RDV29213.1"/>
    <property type="molecule type" value="Genomic_DNA"/>
</dbReference>
<organism evidence="1 2">
    <name type="scientific">Alteromonas aestuariivivens</name>
    <dbReference type="NCBI Taxonomy" id="1938339"/>
    <lineage>
        <taxon>Bacteria</taxon>
        <taxon>Pseudomonadati</taxon>
        <taxon>Pseudomonadota</taxon>
        <taxon>Gammaproteobacteria</taxon>
        <taxon>Alteromonadales</taxon>
        <taxon>Alteromonadaceae</taxon>
        <taxon>Alteromonas/Salinimonas group</taxon>
        <taxon>Alteromonas</taxon>
    </lineage>
</organism>
<dbReference type="Gene3D" id="3.40.50.300">
    <property type="entry name" value="P-loop containing nucleotide triphosphate hydrolases"/>
    <property type="match status" value="1"/>
</dbReference>
<accession>A0A3D8MEM0</accession>
<dbReference type="NCBIfam" id="TIGR04352">
    <property type="entry name" value="HprK_rel_A"/>
    <property type="match status" value="1"/>
</dbReference>
<comment type="caution">
    <text evidence="1">The sequence shown here is derived from an EMBL/GenBank/DDBJ whole genome shotgun (WGS) entry which is preliminary data.</text>
</comment>
<gene>
    <name evidence="1" type="ORF">DXV75_01775</name>
</gene>
<reference evidence="2" key="1">
    <citation type="submission" date="2018-08" db="EMBL/GenBank/DDBJ databases">
        <authorList>
            <person name="Zhang J."/>
            <person name="Du Z.-J."/>
        </authorList>
    </citation>
    <scope>NUCLEOTIDE SEQUENCE [LARGE SCALE GENOMIC DNA]</scope>
    <source>
        <strain evidence="2">KCTC 52655</strain>
    </source>
</reference>
<keyword evidence="2" id="KW-1185">Reference proteome</keyword>